<feature type="compositionally biased region" description="Polar residues" evidence="1">
    <location>
        <begin position="180"/>
        <end position="194"/>
    </location>
</feature>
<evidence type="ECO:0000313" key="4">
    <source>
        <dbReference type="Proteomes" id="UP001217838"/>
    </source>
</evidence>
<gene>
    <name evidence="3" type="ORF">POL58_32120</name>
</gene>
<keyword evidence="2" id="KW-0472">Membrane</keyword>
<accession>A0ABT5BE63</accession>
<sequence>MMSWFLASSLALETAVPSQASATKCEPTDNRCKAELFVRRAKEAKSDEQRALYLNVAHRSYLALFDRTGDPRHLCAARRMYDKSVAIKNQPAEQRANFNKLLGELTAREREADVRCERAASKQPKSDPPLLMAKGSRPAEAAEALREEVAAGELHSRAAAPGAPREDAKSPAPPQETRAIESSKTVASSATQTVKAEGPAPLPAAQHDAAARRPPARIIAGASLLVAGAGLVGGMAGSLIVRRNANAAILALDQQATAEGRELTATEHAAIEAGDLKYRNYTIAAWVTGAAAIVSAVTGVALLAAPPRAVRHARLRVRPGELVFSF</sequence>
<feature type="region of interest" description="Disordered" evidence="1">
    <location>
        <begin position="109"/>
        <end position="209"/>
    </location>
</feature>
<keyword evidence="2" id="KW-0812">Transmembrane</keyword>
<keyword evidence="2" id="KW-1133">Transmembrane helix</keyword>
<keyword evidence="4" id="KW-1185">Reference proteome</keyword>
<dbReference type="RefSeq" id="WP_272004165.1">
    <property type="nucleotide sequence ID" value="NZ_JAQNDN010000019.1"/>
</dbReference>
<comment type="caution">
    <text evidence="3">The sequence shown here is derived from an EMBL/GenBank/DDBJ whole genome shotgun (WGS) entry which is preliminary data.</text>
</comment>
<protein>
    <submittedName>
        <fullName evidence="3">Uncharacterized protein</fullName>
    </submittedName>
</protein>
<feature type="transmembrane region" description="Helical" evidence="2">
    <location>
        <begin position="283"/>
        <end position="305"/>
    </location>
</feature>
<dbReference type="Proteomes" id="UP001217838">
    <property type="component" value="Unassembled WGS sequence"/>
</dbReference>
<reference evidence="3 4" key="1">
    <citation type="submission" date="2022-11" db="EMBL/GenBank/DDBJ databases">
        <title>Minimal conservation of predation-associated metabolite biosynthetic gene clusters underscores biosynthetic potential of Myxococcota including descriptions for ten novel species: Archangium lansinium sp. nov., Myxococcus landrumus sp. nov., Nannocystis bai.</title>
        <authorList>
            <person name="Ahearne A."/>
            <person name="Stevens C."/>
            <person name="Dowd S."/>
        </authorList>
    </citation>
    <scope>NUCLEOTIDE SEQUENCE [LARGE SCALE GENOMIC DNA]</scope>
    <source>
        <strain evidence="3 4">NCELM</strain>
    </source>
</reference>
<evidence type="ECO:0000313" key="3">
    <source>
        <dbReference type="EMBL" id="MDC0672440.1"/>
    </source>
</evidence>
<proteinExistence type="predicted"/>
<name>A0ABT5BE63_9BACT</name>
<dbReference type="EMBL" id="JAQNDN010000019">
    <property type="protein sequence ID" value="MDC0672440.1"/>
    <property type="molecule type" value="Genomic_DNA"/>
</dbReference>
<organism evidence="3 4">
    <name type="scientific">Nannocystis radixulma</name>
    <dbReference type="NCBI Taxonomy" id="2995305"/>
    <lineage>
        <taxon>Bacteria</taxon>
        <taxon>Pseudomonadati</taxon>
        <taxon>Myxococcota</taxon>
        <taxon>Polyangia</taxon>
        <taxon>Nannocystales</taxon>
        <taxon>Nannocystaceae</taxon>
        <taxon>Nannocystis</taxon>
    </lineage>
</organism>
<feature type="compositionally biased region" description="Basic and acidic residues" evidence="1">
    <location>
        <begin position="109"/>
        <end position="120"/>
    </location>
</feature>
<evidence type="ECO:0000256" key="1">
    <source>
        <dbReference type="SAM" id="MobiDB-lite"/>
    </source>
</evidence>
<evidence type="ECO:0000256" key="2">
    <source>
        <dbReference type="SAM" id="Phobius"/>
    </source>
</evidence>